<organism evidence="2 3">
    <name type="scientific">Phtheirospermum japonicum</name>
    <dbReference type="NCBI Taxonomy" id="374723"/>
    <lineage>
        <taxon>Eukaryota</taxon>
        <taxon>Viridiplantae</taxon>
        <taxon>Streptophyta</taxon>
        <taxon>Embryophyta</taxon>
        <taxon>Tracheophyta</taxon>
        <taxon>Spermatophyta</taxon>
        <taxon>Magnoliopsida</taxon>
        <taxon>eudicotyledons</taxon>
        <taxon>Gunneridae</taxon>
        <taxon>Pentapetalae</taxon>
        <taxon>asterids</taxon>
        <taxon>lamiids</taxon>
        <taxon>Lamiales</taxon>
        <taxon>Orobanchaceae</taxon>
        <taxon>Orobanchaceae incertae sedis</taxon>
        <taxon>Phtheirospermum</taxon>
    </lineage>
</organism>
<dbReference type="AlphaFoldDB" id="A0A830BTM2"/>
<keyword evidence="3" id="KW-1185">Reference proteome</keyword>
<dbReference type="Proteomes" id="UP000653305">
    <property type="component" value="Unassembled WGS sequence"/>
</dbReference>
<reference evidence="2" key="1">
    <citation type="submission" date="2020-07" db="EMBL/GenBank/DDBJ databases">
        <title>Ethylene signaling mediates host invasion by parasitic plants.</title>
        <authorList>
            <person name="Yoshida S."/>
        </authorList>
    </citation>
    <scope>NUCLEOTIDE SEQUENCE</scope>
    <source>
        <strain evidence="2">Okayama</strain>
    </source>
</reference>
<proteinExistence type="predicted"/>
<name>A0A830BTM2_9LAMI</name>
<sequence length="302" mass="34547">MGIGDELKVEEHEKSIRFAIEERGNKQQALVLVETKGEGEIPNVEVHVPDVVIGEYDEDAEKANRDMPMNILGKMHLDASGAINPSTIRYLRELKIELNEFKKCFVVKPDEEFRWSFYSSMLDYAARRRFDFKNVFGYEENMSSDGDDDQDFSDDDDQDEKHYKPREVPSSQLFHVMTREDIKDEITIWVQEVTPILANFDEAHNQSFIRFVFSLLINDKGTCLKFRCFAYPDGKITIEALEIVDDWKFKDYVIAGERADATFLDGKGVSHTLDLNPNDDGRAATSSLISAVILSESMFAPS</sequence>
<evidence type="ECO:0000313" key="3">
    <source>
        <dbReference type="Proteomes" id="UP000653305"/>
    </source>
</evidence>
<comment type="caution">
    <text evidence="2">The sequence shown here is derived from an EMBL/GenBank/DDBJ whole genome shotgun (WGS) entry which is preliminary data.</text>
</comment>
<feature type="compositionally biased region" description="Acidic residues" evidence="1">
    <location>
        <begin position="145"/>
        <end position="158"/>
    </location>
</feature>
<evidence type="ECO:0000256" key="1">
    <source>
        <dbReference type="SAM" id="MobiDB-lite"/>
    </source>
</evidence>
<dbReference type="EMBL" id="BMAC01000241">
    <property type="protein sequence ID" value="GFP91307.1"/>
    <property type="molecule type" value="Genomic_DNA"/>
</dbReference>
<protein>
    <submittedName>
        <fullName evidence="2">Uncharacterized protein</fullName>
    </submittedName>
</protein>
<evidence type="ECO:0000313" key="2">
    <source>
        <dbReference type="EMBL" id="GFP91307.1"/>
    </source>
</evidence>
<feature type="region of interest" description="Disordered" evidence="1">
    <location>
        <begin position="141"/>
        <end position="164"/>
    </location>
</feature>
<gene>
    <name evidence="2" type="ORF">PHJA_001274700</name>
</gene>
<accession>A0A830BTM2</accession>